<reference evidence="9 10" key="1">
    <citation type="submission" date="2019-08" db="EMBL/GenBank/DDBJ databases">
        <title>Deep-cultivation of Planctomycetes and their phenomic and genomic characterization uncovers novel biology.</title>
        <authorList>
            <person name="Wiegand S."/>
            <person name="Jogler M."/>
            <person name="Boedeker C."/>
            <person name="Pinto D."/>
            <person name="Vollmers J."/>
            <person name="Rivas-Marin E."/>
            <person name="Kohn T."/>
            <person name="Peeters S.H."/>
            <person name="Heuer A."/>
            <person name="Rast P."/>
            <person name="Oberbeckmann S."/>
            <person name="Bunk B."/>
            <person name="Jeske O."/>
            <person name="Meyerdierks A."/>
            <person name="Storesund J.E."/>
            <person name="Kallscheuer N."/>
            <person name="Luecker S."/>
            <person name="Lage O.M."/>
            <person name="Pohl T."/>
            <person name="Merkel B.J."/>
            <person name="Hornburger P."/>
            <person name="Mueller R.-W."/>
            <person name="Bruemmer F."/>
            <person name="Labrenz M."/>
            <person name="Spormann A.M."/>
            <person name="Op den Camp H."/>
            <person name="Overmann J."/>
            <person name="Amann R."/>
            <person name="Jetten M.S.M."/>
            <person name="Mascher T."/>
            <person name="Medema M.H."/>
            <person name="Devos D.P."/>
            <person name="Kaster A.-K."/>
            <person name="Ovreas L."/>
            <person name="Rohde M."/>
            <person name="Galperin M.Y."/>
            <person name="Jogler C."/>
        </authorList>
    </citation>
    <scope>NUCLEOTIDE SEQUENCE [LARGE SCALE GENOMIC DNA]</scope>
    <source>
        <strain evidence="9 10">OJF2</strain>
    </source>
</reference>
<name>A0A5B9VYH0_9BACT</name>
<keyword evidence="6" id="KW-0411">Iron-sulfur</keyword>
<evidence type="ECO:0000259" key="8">
    <source>
        <dbReference type="Pfam" id="PF03167"/>
    </source>
</evidence>
<sequence>MTASLKDLIRDIRREAERADFPVDREVYERAGKEPAEPILFAGTLEAPACIFGRDLGKDEVKYGQPLVGAGGKLVREGILRAFGTPGDPVPRTREDLEAALKFAILTNTVPYKPPGNKAYADSVKERFRPFVARLLVEHWGGRHVITLGTEAFQWFARYGREDDFAGIGKSDQRFKAAFPCRLEVAGQSGTGPVSKELIVMPLPHPSPLNRKWIPRFPALLDERLREVRRAHAG</sequence>
<evidence type="ECO:0000256" key="5">
    <source>
        <dbReference type="ARBA" id="ARBA00023004"/>
    </source>
</evidence>
<evidence type="ECO:0000256" key="4">
    <source>
        <dbReference type="ARBA" id="ARBA00022801"/>
    </source>
</evidence>
<dbReference type="GO" id="GO:0006281">
    <property type="term" value="P:DNA repair"/>
    <property type="evidence" value="ECO:0007669"/>
    <property type="project" value="UniProtKB-KW"/>
</dbReference>
<organism evidence="9 10">
    <name type="scientific">Aquisphaera giovannonii</name>
    <dbReference type="NCBI Taxonomy" id="406548"/>
    <lineage>
        <taxon>Bacteria</taxon>
        <taxon>Pseudomonadati</taxon>
        <taxon>Planctomycetota</taxon>
        <taxon>Planctomycetia</taxon>
        <taxon>Isosphaerales</taxon>
        <taxon>Isosphaeraceae</taxon>
        <taxon>Aquisphaera</taxon>
    </lineage>
</organism>
<dbReference type="InterPro" id="IPR051536">
    <property type="entry name" value="UDG_Type-4/5"/>
</dbReference>
<dbReference type="PANTHER" id="PTHR33693">
    <property type="entry name" value="TYPE-5 URACIL-DNA GLYCOSYLASE"/>
    <property type="match status" value="1"/>
</dbReference>
<evidence type="ECO:0000256" key="2">
    <source>
        <dbReference type="ARBA" id="ARBA00022723"/>
    </source>
</evidence>
<evidence type="ECO:0000256" key="6">
    <source>
        <dbReference type="ARBA" id="ARBA00023014"/>
    </source>
</evidence>
<keyword evidence="5" id="KW-0408">Iron</keyword>
<evidence type="ECO:0000256" key="1">
    <source>
        <dbReference type="ARBA" id="ARBA00022485"/>
    </source>
</evidence>
<evidence type="ECO:0000313" key="9">
    <source>
        <dbReference type="EMBL" id="QEH33209.1"/>
    </source>
</evidence>
<dbReference type="AlphaFoldDB" id="A0A5B9VYH0"/>
<dbReference type="Pfam" id="PF03167">
    <property type="entry name" value="UDG"/>
    <property type="match status" value="1"/>
</dbReference>
<dbReference type="Proteomes" id="UP000324233">
    <property type="component" value="Chromosome"/>
</dbReference>
<proteinExistence type="predicted"/>
<keyword evidence="1" id="KW-0004">4Fe-4S</keyword>
<dbReference type="KEGG" id="agv:OJF2_17080"/>
<keyword evidence="4" id="KW-0378">Hydrolase</keyword>
<keyword evidence="7" id="KW-0234">DNA repair</keyword>
<dbReference type="SUPFAM" id="SSF52141">
    <property type="entry name" value="Uracil-DNA glycosylase-like"/>
    <property type="match status" value="1"/>
</dbReference>
<dbReference type="PANTHER" id="PTHR33693:SF1">
    <property type="entry name" value="TYPE-4 URACIL-DNA GLYCOSYLASE"/>
    <property type="match status" value="1"/>
</dbReference>
<gene>
    <name evidence="9" type="ORF">OJF2_17080</name>
</gene>
<dbReference type="InterPro" id="IPR036895">
    <property type="entry name" value="Uracil-DNA_glycosylase-like_sf"/>
</dbReference>
<evidence type="ECO:0000313" key="10">
    <source>
        <dbReference type="Proteomes" id="UP000324233"/>
    </source>
</evidence>
<dbReference type="EMBL" id="CP042997">
    <property type="protein sequence ID" value="QEH33209.1"/>
    <property type="molecule type" value="Genomic_DNA"/>
</dbReference>
<feature type="domain" description="Uracil-DNA glycosylase-like" evidence="8">
    <location>
        <begin position="44"/>
        <end position="228"/>
    </location>
</feature>
<accession>A0A5B9VYH0</accession>
<keyword evidence="10" id="KW-1185">Reference proteome</keyword>
<dbReference type="RefSeq" id="WP_246196448.1">
    <property type="nucleotide sequence ID" value="NZ_CP042997.1"/>
</dbReference>
<dbReference type="GO" id="GO:0097506">
    <property type="term" value="F:deaminated base DNA N-glycosylase activity"/>
    <property type="evidence" value="ECO:0007669"/>
    <property type="project" value="UniProtKB-ARBA"/>
</dbReference>
<dbReference type="GO" id="GO:0051539">
    <property type="term" value="F:4 iron, 4 sulfur cluster binding"/>
    <property type="evidence" value="ECO:0007669"/>
    <property type="project" value="UniProtKB-KW"/>
</dbReference>
<dbReference type="InterPro" id="IPR005122">
    <property type="entry name" value="Uracil-DNA_glycosylase-like"/>
</dbReference>
<protein>
    <submittedName>
        <fullName evidence="9">Uracil DNA glycosylase superfamily protein</fullName>
    </submittedName>
</protein>
<dbReference type="Gene3D" id="3.40.470.10">
    <property type="entry name" value="Uracil-DNA glycosylase-like domain"/>
    <property type="match status" value="1"/>
</dbReference>
<keyword evidence="3" id="KW-0227">DNA damage</keyword>
<dbReference type="GO" id="GO:0046872">
    <property type="term" value="F:metal ion binding"/>
    <property type="evidence" value="ECO:0007669"/>
    <property type="project" value="UniProtKB-KW"/>
</dbReference>
<evidence type="ECO:0000256" key="7">
    <source>
        <dbReference type="ARBA" id="ARBA00023204"/>
    </source>
</evidence>
<evidence type="ECO:0000256" key="3">
    <source>
        <dbReference type="ARBA" id="ARBA00022763"/>
    </source>
</evidence>
<keyword evidence="2" id="KW-0479">Metal-binding</keyword>